<dbReference type="EMBL" id="MFZV01000009">
    <property type="protein sequence ID" value="OGK31334.1"/>
    <property type="molecule type" value="Genomic_DNA"/>
</dbReference>
<comment type="caution">
    <text evidence="1">The sequence shown here is derived from an EMBL/GenBank/DDBJ whole genome shotgun (WGS) entry which is preliminary data.</text>
</comment>
<protein>
    <recommendedName>
        <fullName evidence="3">Glycosyl transferase family 1 domain-containing protein</fullName>
    </recommendedName>
</protein>
<evidence type="ECO:0000313" key="2">
    <source>
        <dbReference type="Proteomes" id="UP000177199"/>
    </source>
</evidence>
<dbReference type="SUPFAM" id="SSF53756">
    <property type="entry name" value="UDP-Glycosyltransferase/glycogen phosphorylase"/>
    <property type="match status" value="1"/>
</dbReference>
<dbReference type="PANTHER" id="PTHR12526:SF572">
    <property type="entry name" value="BLL5144 PROTEIN"/>
    <property type="match status" value="1"/>
</dbReference>
<dbReference type="Gene3D" id="3.40.50.2000">
    <property type="entry name" value="Glycogen Phosphorylase B"/>
    <property type="match status" value="1"/>
</dbReference>
<evidence type="ECO:0000313" key="1">
    <source>
        <dbReference type="EMBL" id="OGK31334.1"/>
    </source>
</evidence>
<dbReference type="Proteomes" id="UP000177199">
    <property type="component" value="Unassembled WGS sequence"/>
</dbReference>
<organism evidence="1 2">
    <name type="scientific">Candidatus Roizmanbacteria bacterium RIFCSPHIGHO2_12_FULL_33_9</name>
    <dbReference type="NCBI Taxonomy" id="1802045"/>
    <lineage>
        <taxon>Bacteria</taxon>
        <taxon>Candidatus Roizmaniibacteriota</taxon>
    </lineage>
</organism>
<name>A0A1F7HJX8_9BACT</name>
<reference evidence="1 2" key="1">
    <citation type="journal article" date="2016" name="Nat. Commun.">
        <title>Thousands of microbial genomes shed light on interconnected biogeochemical processes in an aquifer system.</title>
        <authorList>
            <person name="Anantharaman K."/>
            <person name="Brown C.T."/>
            <person name="Hug L.A."/>
            <person name="Sharon I."/>
            <person name="Castelle C.J."/>
            <person name="Probst A.J."/>
            <person name="Thomas B.C."/>
            <person name="Singh A."/>
            <person name="Wilkins M.J."/>
            <person name="Karaoz U."/>
            <person name="Brodie E.L."/>
            <person name="Williams K.H."/>
            <person name="Hubbard S.S."/>
            <person name="Banfield J.F."/>
        </authorList>
    </citation>
    <scope>NUCLEOTIDE SEQUENCE [LARGE SCALE GENOMIC DNA]</scope>
</reference>
<dbReference type="PANTHER" id="PTHR12526">
    <property type="entry name" value="GLYCOSYLTRANSFERASE"/>
    <property type="match status" value="1"/>
</dbReference>
<gene>
    <name evidence="1" type="ORF">A3F29_02790</name>
</gene>
<sequence>MHDLLEFLQATDIYMATAINPNQTVSGTLSYALGTGRAVISTDFAYAKEIVTPDIGRLVPIKDSPSLASALFELLKNKRDLRSMGRNAYNKTRSMLWSNVAKKYTNLIMKEILNK</sequence>
<accession>A0A1F7HJX8</accession>
<dbReference type="Pfam" id="PF13692">
    <property type="entry name" value="Glyco_trans_1_4"/>
    <property type="match status" value="1"/>
</dbReference>
<proteinExistence type="predicted"/>
<evidence type="ECO:0008006" key="3">
    <source>
        <dbReference type="Google" id="ProtNLM"/>
    </source>
</evidence>
<dbReference type="AlphaFoldDB" id="A0A1F7HJX8"/>